<name>A0A090VVX5_9FLAO</name>
<evidence type="ECO:0000313" key="1">
    <source>
        <dbReference type="EMBL" id="GAL68876.1"/>
    </source>
</evidence>
<gene>
    <name evidence="1" type="ORF">JCM19301_2599</name>
</gene>
<comment type="caution">
    <text evidence="1">The sequence shown here is derived from an EMBL/GenBank/DDBJ whole genome shotgun (WGS) entry which is preliminary data.</text>
</comment>
<dbReference type="Proteomes" id="UP000029641">
    <property type="component" value="Unassembled WGS sequence"/>
</dbReference>
<protein>
    <submittedName>
        <fullName evidence="1">Uncharacterized protein</fullName>
    </submittedName>
</protein>
<organism evidence="1 2">
    <name type="scientific">Jejuia pallidilutea</name>
    <dbReference type="NCBI Taxonomy" id="504487"/>
    <lineage>
        <taxon>Bacteria</taxon>
        <taxon>Pseudomonadati</taxon>
        <taxon>Bacteroidota</taxon>
        <taxon>Flavobacteriia</taxon>
        <taxon>Flavobacteriales</taxon>
        <taxon>Flavobacteriaceae</taxon>
        <taxon>Jejuia</taxon>
    </lineage>
</organism>
<proteinExistence type="predicted"/>
<reference evidence="1 2" key="1">
    <citation type="journal article" date="2014" name="Genome Announc.">
        <title>Draft Genome Sequence of Marine Flavobacterium Jejuia pallidilutea Strain 11shimoA1 and Pigmentation Mutants.</title>
        <authorList>
            <person name="Takatani N."/>
            <person name="Nakanishi M."/>
            <person name="Meirelles P."/>
            <person name="Mino S."/>
            <person name="Suda W."/>
            <person name="Oshima K."/>
            <person name="Hattori M."/>
            <person name="Ohkuma M."/>
            <person name="Hosokawa M."/>
            <person name="Miyashita K."/>
            <person name="Thompson F.L."/>
            <person name="Niwa A."/>
            <person name="Sawabe T."/>
            <person name="Sawabe T."/>
        </authorList>
    </citation>
    <scope>NUCLEOTIDE SEQUENCE [LARGE SCALE GENOMIC DNA]</scope>
    <source>
        <strain evidence="1 2">JCM 19301</strain>
    </source>
</reference>
<dbReference type="AlphaFoldDB" id="A0A090VVX5"/>
<dbReference type="STRING" id="504487.JCM19538_1080"/>
<accession>A0A090VVX5</accession>
<sequence length="118" mass="13653">MHFSGDFLISDNFGFFKFYSSSEVSSIILNLESQNLIYGRGLKYTNDNPSMILYREPIGVGENNSFVTKIDAIELFHYRQAVEDGTFKNGLKSEYWEIIKSIKETDNPLIVTYKLKDF</sequence>
<evidence type="ECO:0000313" key="2">
    <source>
        <dbReference type="Proteomes" id="UP000029641"/>
    </source>
</evidence>
<dbReference type="EMBL" id="BBNR01000027">
    <property type="protein sequence ID" value="GAL68876.1"/>
    <property type="molecule type" value="Genomic_DNA"/>
</dbReference>